<evidence type="ECO:0000256" key="1">
    <source>
        <dbReference type="ARBA" id="ARBA00004370"/>
    </source>
</evidence>
<reference evidence="5 6" key="1">
    <citation type="submission" date="2021-01" db="EMBL/GenBank/DDBJ databases">
        <title>Draft Genome Sequence and Polyhydroxyalkanoate Biosynthetic Potential of Jeongeupia naejangsanensis Type Strain DSM 24253.</title>
        <authorList>
            <person name="Turrini P."/>
            <person name="Artuso I."/>
            <person name="Lugli G.A."/>
            <person name="Frangipani E."/>
            <person name="Ventura M."/>
            <person name="Visca P."/>
        </authorList>
    </citation>
    <scope>NUCLEOTIDE SEQUENCE [LARGE SCALE GENOMIC DNA]</scope>
    <source>
        <strain evidence="5 6">DSM 24253</strain>
    </source>
</reference>
<evidence type="ECO:0000256" key="3">
    <source>
        <dbReference type="SAM" id="MobiDB-lite"/>
    </source>
</evidence>
<feature type="region of interest" description="Disordered" evidence="3">
    <location>
        <begin position="1"/>
        <end position="24"/>
    </location>
</feature>
<accession>A0ABS2BHG2</accession>
<dbReference type="InterPro" id="IPR051407">
    <property type="entry name" value="Bact_OM_lipoprot/Surf_antigen"/>
</dbReference>
<keyword evidence="6" id="KW-1185">Reference proteome</keyword>
<protein>
    <submittedName>
        <fullName evidence="5">Glycine zipper 2TM domain-containing protein</fullName>
    </submittedName>
</protein>
<evidence type="ECO:0000313" key="5">
    <source>
        <dbReference type="EMBL" id="MBM3115057.1"/>
    </source>
</evidence>
<sequence length="176" mass="18396">MQAYGTARTPRAPDETPGCYSGGNRKVQIDKDCKDLIAAGREHASVSPRLDPRTANVPQRATASSCNDCGVVTRVEAVEQEGEGGWTGKIGGAVVGGLLGNQIGGGTGKTIATVAGAAGGAYAGNEVQKQVSKKTVYQVSFKLNSGTTRTVKFDNADHGYRKGDKIRFENGLLSHR</sequence>
<dbReference type="PANTHER" id="PTHR35603">
    <property type="match status" value="1"/>
</dbReference>
<comment type="subcellular location">
    <subcellularLocation>
        <location evidence="1">Membrane</location>
    </subcellularLocation>
</comment>
<evidence type="ECO:0000259" key="4">
    <source>
        <dbReference type="Pfam" id="PF05433"/>
    </source>
</evidence>
<dbReference type="Proteomes" id="UP000809431">
    <property type="component" value="Unassembled WGS sequence"/>
</dbReference>
<organism evidence="5 6">
    <name type="scientific">Jeongeupia naejangsanensis</name>
    <dbReference type="NCBI Taxonomy" id="613195"/>
    <lineage>
        <taxon>Bacteria</taxon>
        <taxon>Pseudomonadati</taxon>
        <taxon>Pseudomonadota</taxon>
        <taxon>Betaproteobacteria</taxon>
        <taxon>Neisseriales</taxon>
        <taxon>Chitinibacteraceae</taxon>
        <taxon>Jeongeupia</taxon>
    </lineage>
</organism>
<proteinExistence type="predicted"/>
<evidence type="ECO:0000313" key="6">
    <source>
        <dbReference type="Proteomes" id="UP000809431"/>
    </source>
</evidence>
<dbReference type="PANTHER" id="PTHR35603:SF2">
    <property type="entry name" value="OUTER MEMBRANE LIPOPROTEIN"/>
    <property type="match status" value="1"/>
</dbReference>
<dbReference type="InterPro" id="IPR008816">
    <property type="entry name" value="Gly_zipper_2TM_dom"/>
</dbReference>
<keyword evidence="2" id="KW-0472">Membrane</keyword>
<name>A0ABS2BHG2_9NEIS</name>
<gene>
    <name evidence="5" type="ORF">JMJ54_04375</name>
</gene>
<dbReference type="Pfam" id="PF05433">
    <property type="entry name" value="Rick_17kDa_Anti"/>
    <property type="match status" value="1"/>
</dbReference>
<comment type="caution">
    <text evidence="5">The sequence shown here is derived from an EMBL/GenBank/DDBJ whole genome shotgun (WGS) entry which is preliminary data.</text>
</comment>
<feature type="domain" description="Glycine zipper 2TM" evidence="4">
    <location>
        <begin position="88"/>
        <end position="128"/>
    </location>
</feature>
<evidence type="ECO:0000256" key="2">
    <source>
        <dbReference type="ARBA" id="ARBA00023136"/>
    </source>
</evidence>
<dbReference type="EMBL" id="JAESND010000001">
    <property type="protein sequence ID" value="MBM3115057.1"/>
    <property type="molecule type" value="Genomic_DNA"/>
</dbReference>